<protein>
    <submittedName>
        <fullName evidence="1">Uncharacterized protein</fullName>
    </submittedName>
</protein>
<dbReference type="AlphaFoldDB" id="A0AA38C1S4"/>
<sequence>MQAMNLEDQHEADLEASTNVKVGHIEINLDEKYDVPLELMVDGYNDEIEIFSFPFEEEESFHDEEIKQE</sequence>
<evidence type="ECO:0000313" key="1">
    <source>
        <dbReference type="EMBL" id="KAH9289394.1"/>
    </source>
</evidence>
<reference evidence="1 2" key="1">
    <citation type="journal article" date="2021" name="Nat. Plants">
        <title>The Taxus genome provides insights into paclitaxel biosynthesis.</title>
        <authorList>
            <person name="Xiong X."/>
            <person name="Gou J."/>
            <person name="Liao Q."/>
            <person name="Li Y."/>
            <person name="Zhou Q."/>
            <person name="Bi G."/>
            <person name="Li C."/>
            <person name="Du R."/>
            <person name="Wang X."/>
            <person name="Sun T."/>
            <person name="Guo L."/>
            <person name="Liang H."/>
            <person name="Lu P."/>
            <person name="Wu Y."/>
            <person name="Zhang Z."/>
            <person name="Ro D.K."/>
            <person name="Shang Y."/>
            <person name="Huang S."/>
            <person name="Yan J."/>
        </authorList>
    </citation>
    <scope>NUCLEOTIDE SEQUENCE [LARGE SCALE GENOMIC DNA]</scope>
    <source>
        <strain evidence="1">Ta-2019</strain>
    </source>
</reference>
<organism evidence="1 2">
    <name type="scientific">Taxus chinensis</name>
    <name type="common">Chinese yew</name>
    <name type="synonym">Taxus wallichiana var. chinensis</name>
    <dbReference type="NCBI Taxonomy" id="29808"/>
    <lineage>
        <taxon>Eukaryota</taxon>
        <taxon>Viridiplantae</taxon>
        <taxon>Streptophyta</taxon>
        <taxon>Embryophyta</taxon>
        <taxon>Tracheophyta</taxon>
        <taxon>Spermatophyta</taxon>
        <taxon>Pinopsida</taxon>
        <taxon>Pinidae</taxon>
        <taxon>Conifers II</taxon>
        <taxon>Cupressales</taxon>
        <taxon>Taxaceae</taxon>
        <taxon>Taxus</taxon>
    </lineage>
</organism>
<accession>A0AA38C1S4</accession>
<evidence type="ECO:0000313" key="2">
    <source>
        <dbReference type="Proteomes" id="UP000824469"/>
    </source>
</evidence>
<dbReference type="Proteomes" id="UP000824469">
    <property type="component" value="Unassembled WGS sequence"/>
</dbReference>
<dbReference type="EMBL" id="JAHRHJ020003813">
    <property type="protein sequence ID" value="KAH9289394.1"/>
    <property type="molecule type" value="Genomic_DNA"/>
</dbReference>
<keyword evidence="2" id="KW-1185">Reference proteome</keyword>
<name>A0AA38C1S4_TAXCH</name>
<gene>
    <name evidence="1" type="ORF">KI387_033511</name>
</gene>
<proteinExistence type="predicted"/>
<feature type="non-terminal residue" evidence="1">
    <location>
        <position position="69"/>
    </location>
</feature>
<comment type="caution">
    <text evidence="1">The sequence shown here is derived from an EMBL/GenBank/DDBJ whole genome shotgun (WGS) entry which is preliminary data.</text>
</comment>